<protein>
    <recommendedName>
        <fullName evidence="6">Ribosomal RNA small subunit methyltransferase G</fullName>
        <ecNumber evidence="6">2.1.1.-</ecNumber>
    </recommendedName>
    <alternativeName>
        <fullName evidence="6">16S rRNA 7-methylguanosine methyltransferase</fullName>
        <shortName evidence="6">16S rRNA m7G methyltransferase</shortName>
    </alternativeName>
</protein>
<dbReference type="HAMAP" id="MF_00074">
    <property type="entry name" value="16SrRNA_methyltr_G"/>
    <property type="match status" value="1"/>
</dbReference>
<dbReference type="Gene3D" id="3.40.50.150">
    <property type="entry name" value="Vaccinia Virus protein VP39"/>
    <property type="match status" value="1"/>
</dbReference>
<evidence type="ECO:0000256" key="3">
    <source>
        <dbReference type="ARBA" id="ARBA00022603"/>
    </source>
</evidence>
<dbReference type="EMBL" id="JAPQES010000006">
    <property type="protein sequence ID" value="MCY6372264.1"/>
    <property type="molecule type" value="Genomic_DNA"/>
</dbReference>
<comment type="subcellular location">
    <subcellularLocation>
        <location evidence="6">Cytoplasm</location>
    </subcellularLocation>
</comment>
<organism evidence="7 8">
    <name type="scientific">Clostridium ganghwense</name>
    <dbReference type="NCBI Taxonomy" id="312089"/>
    <lineage>
        <taxon>Bacteria</taxon>
        <taxon>Bacillati</taxon>
        <taxon>Bacillota</taxon>
        <taxon>Clostridia</taxon>
        <taxon>Eubacteriales</taxon>
        <taxon>Clostridiaceae</taxon>
        <taxon>Clostridium</taxon>
    </lineage>
</organism>
<dbReference type="GO" id="GO:0032259">
    <property type="term" value="P:methylation"/>
    <property type="evidence" value="ECO:0007669"/>
    <property type="project" value="UniProtKB-KW"/>
</dbReference>
<dbReference type="PANTHER" id="PTHR31760">
    <property type="entry name" value="S-ADENOSYL-L-METHIONINE-DEPENDENT METHYLTRANSFERASES SUPERFAMILY PROTEIN"/>
    <property type="match status" value="1"/>
</dbReference>
<comment type="caution">
    <text evidence="7">The sequence shown here is derived from an EMBL/GenBank/DDBJ whole genome shotgun (WGS) entry which is preliminary data.</text>
</comment>
<evidence type="ECO:0000256" key="1">
    <source>
        <dbReference type="ARBA" id="ARBA00022490"/>
    </source>
</evidence>
<dbReference type="Pfam" id="PF02527">
    <property type="entry name" value="GidB"/>
    <property type="match status" value="1"/>
</dbReference>
<keyword evidence="3 6" id="KW-0489">Methyltransferase</keyword>
<keyword evidence="4 6" id="KW-0808">Transferase</keyword>
<dbReference type="RefSeq" id="WP_268051208.1">
    <property type="nucleotide sequence ID" value="NZ_JAPQES010000006.1"/>
</dbReference>
<feature type="binding site" evidence="6">
    <location>
        <position position="152"/>
    </location>
    <ligand>
        <name>S-adenosyl-L-methionine</name>
        <dbReference type="ChEBI" id="CHEBI:59789"/>
    </ligand>
</feature>
<dbReference type="GO" id="GO:0008168">
    <property type="term" value="F:methyltransferase activity"/>
    <property type="evidence" value="ECO:0007669"/>
    <property type="project" value="UniProtKB-KW"/>
</dbReference>
<feature type="binding site" evidence="6">
    <location>
        <position position="87"/>
    </location>
    <ligand>
        <name>S-adenosyl-L-methionine</name>
        <dbReference type="ChEBI" id="CHEBI:59789"/>
    </ligand>
</feature>
<keyword evidence="8" id="KW-1185">Reference proteome</keyword>
<gene>
    <name evidence="6 7" type="primary">rsmG</name>
    <name evidence="7" type="ORF">OXH55_16660</name>
</gene>
<comment type="function">
    <text evidence="6">Specifically methylates the N7 position of a guanine in 16S rRNA.</text>
</comment>
<reference evidence="7" key="1">
    <citation type="submission" date="2022-12" db="EMBL/GenBank/DDBJ databases">
        <authorList>
            <person name="Wang J."/>
        </authorList>
    </citation>
    <scope>NUCLEOTIDE SEQUENCE</scope>
    <source>
        <strain evidence="7">HY-42-06</strain>
    </source>
</reference>
<accession>A0ABT4CT87</accession>
<feature type="binding site" evidence="6">
    <location>
        <position position="82"/>
    </location>
    <ligand>
        <name>S-adenosyl-L-methionine</name>
        <dbReference type="ChEBI" id="CHEBI:59789"/>
    </ligand>
</feature>
<dbReference type="NCBIfam" id="TIGR00138">
    <property type="entry name" value="rsmG_gidB"/>
    <property type="match status" value="1"/>
</dbReference>
<comment type="caution">
    <text evidence="6">Lacks conserved residue(s) required for the propagation of feature annotation.</text>
</comment>
<comment type="similarity">
    <text evidence="6">Belongs to the methyltransferase superfamily. RNA methyltransferase RsmG family.</text>
</comment>
<proteinExistence type="inferred from homology"/>
<evidence type="ECO:0000256" key="6">
    <source>
        <dbReference type="HAMAP-Rule" id="MF_00074"/>
    </source>
</evidence>
<dbReference type="Proteomes" id="UP001079657">
    <property type="component" value="Unassembled WGS sequence"/>
</dbReference>
<dbReference type="PANTHER" id="PTHR31760:SF0">
    <property type="entry name" value="S-ADENOSYL-L-METHIONINE-DEPENDENT METHYLTRANSFERASES SUPERFAMILY PROTEIN"/>
    <property type="match status" value="1"/>
</dbReference>
<evidence type="ECO:0000256" key="4">
    <source>
        <dbReference type="ARBA" id="ARBA00022679"/>
    </source>
</evidence>
<dbReference type="InterPro" id="IPR029063">
    <property type="entry name" value="SAM-dependent_MTases_sf"/>
</dbReference>
<name>A0ABT4CT87_9CLOT</name>
<dbReference type="InterPro" id="IPR003682">
    <property type="entry name" value="rRNA_ssu_MeTfrase_G"/>
</dbReference>
<evidence type="ECO:0000256" key="5">
    <source>
        <dbReference type="ARBA" id="ARBA00022691"/>
    </source>
</evidence>
<dbReference type="PIRSF" id="PIRSF003078">
    <property type="entry name" value="GidB"/>
    <property type="match status" value="1"/>
</dbReference>
<sequence length="243" mass="27465">MSQDKIYYNILNTAASNIGLSFDDKKYEQFIKYKDLLKEWNEKVNLTAIKEDEEIIKKHFIDSMKIFKFEPLKKAKKVIDIGTGGGFPGIPMKIIKPEIDMFLLDSLRKRINVLEDILHNIEINDVTAIHGRAEEYGVNSNHRQQYDAVVSRAVANLAVLSEFCIPYVKVGGYFVAMKGPAVEEEIKGAKKAISTLGGKIEEVIEVEIEDSDLNHNLVVIKKIKNTPKQYPRKAGSITKKPIA</sequence>
<evidence type="ECO:0000313" key="7">
    <source>
        <dbReference type="EMBL" id="MCY6372264.1"/>
    </source>
</evidence>
<evidence type="ECO:0000256" key="2">
    <source>
        <dbReference type="ARBA" id="ARBA00022552"/>
    </source>
</evidence>
<keyword evidence="1 6" id="KW-0963">Cytoplasm</keyword>
<dbReference type="SUPFAM" id="SSF53335">
    <property type="entry name" value="S-adenosyl-L-methionine-dependent methyltransferases"/>
    <property type="match status" value="1"/>
</dbReference>
<evidence type="ECO:0000313" key="8">
    <source>
        <dbReference type="Proteomes" id="UP001079657"/>
    </source>
</evidence>
<keyword evidence="5 6" id="KW-0949">S-adenosyl-L-methionine</keyword>
<keyword evidence="2 6" id="KW-0698">rRNA processing</keyword>
<dbReference type="CDD" id="cd02440">
    <property type="entry name" value="AdoMet_MTases"/>
    <property type="match status" value="1"/>
</dbReference>
<dbReference type="EC" id="2.1.1.-" evidence="6"/>
<feature type="binding site" evidence="6">
    <location>
        <begin position="133"/>
        <end position="134"/>
    </location>
    <ligand>
        <name>S-adenosyl-L-methionine</name>
        <dbReference type="ChEBI" id="CHEBI:59789"/>
    </ligand>
</feature>